<dbReference type="Pfam" id="PF03176">
    <property type="entry name" value="MMPL"/>
    <property type="match status" value="2"/>
</dbReference>
<gene>
    <name evidence="8" type="ORF">QJ522_17780</name>
</gene>
<feature type="transmembrane region" description="Helical" evidence="6">
    <location>
        <begin position="290"/>
        <end position="309"/>
    </location>
</feature>
<dbReference type="PROSITE" id="PS50156">
    <property type="entry name" value="SSD"/>
    <property type="match status" value="1"/>
</dbReference>
<proteinExistence type="predicted"/>
<dbReference type="PANTHER" id="PTHR33406:SF13">
    <property type="entry name" value="MEMBRANE PROTEIN YDFJ"/>
    <property type="match status" value="1"/>
</dbReference>
<dbReference type="Gene3D" id="1.20.1640.10">
    <property type="entry name" value="Multidrug efflux transporter AcrB transmembrane domain"/>
    <property type="match status" value="2"/>
</dbReference>
<dbReference type="AlphaFoldDB" id="A0AAW6TZ66"/>
<feature type="transmembrane region" description="Helical" evidence="6">
    <location>
        <begin position="24"/>
        <end position="41"/>
    </location>
</feature>
<feature type="transmembrane region" description="Helical" evidence="6">
    <location>
        <begin position="741"/>
        <end position="765"/>
    </location>
</feature>
<evidence type="ECO:0000313" key="9">
    <source>
        <dbReference type="Proteomes" id="UP001431776"/>
    </source>
</evidence>
<keyword evidence="9" id="KW-1185">Reference proteome</keyword>
<feature type="transmembrane region" description="Helical" evidence="6">
    <location>
        <begin position="405"/>
        <end position="428"/>
    </location>
</feature>
<keyword evidence="5 6" id="KW-0472">Membrane</keyword>
<evidence type="ECO:0000256" key="4">
    <source>
        <dbReference type="ARBA" id="ARBA00022989"/>
    </source>
</evidence>
<dbReference type="EMBL" id="JASCXX010000026">
    <property type="protein sequence ID" value="MDI6450915.1"/>
    <property type="molecule type" value="Genomic_DNA"/>
</dbReference>
<organism evidence="8 9">
    <name type="scientific">Anaerobaca lacustris</name>
    <dbReference type="NCBI Taxonomy" id="3044600"/>
    <lineage>
        <taxon>Bacteria</taxon>
        <taxon>Pseudomonadati</taxon>
        <taxon>Planctomycetota</taxon>
        <taxon>Phycisphaerae</taxon>
        <taxon>Sedimentisphaerales</taxon>
        <taxon>Anaerobacaceae</taxon>
        <taxon>Anaerobaca</taxon>
    </lineage>
</organism>
<evidence type="ECO:0000313" key="8">
    <source>
        <dbReference type="EMBL" id="MDI6450915.1"/>
    </source>
</evidence>
<keyword evidence="4 6" id="KW-1133">Transmembrane helix</keyword>
<protein>
    <submittedName>
        <fullName evidence="8">Efflux RND transporter permease subunit</fullName>
    </submittedName>
</protein>
<dbReference type="RefSeq" id="WP_349246324.1">
    <property type="nucleotide sequence ID" value="NZ_JASCXX010000026.1"/>
</dbReference>
<feature type="domain" description="SSD" evidence="7">
    <location>
        <begin position="256"/>
        <end position="381"/>
    </location>
</feature>
<feature type="transmembrane region" description="Helical" evidence="6">
    <location>
        <begin position="230"/>
        <end position="249"/>
    </location>
</feature>
<evidence type="ECO:0000256" key="1">
    <source>
        <dbReference type="ARBA" id="ARBA00004651"/>
    </source>
</evidence>
<feature type="transmembrane region" description="Helical" evidence="6">
    <location>
        <begin position="707"/>
        <end position="729"/>
    </location>
</feature>
<feature type="transmembrane region" description="Helical" evidence="6">
    <location>
        <begin position="330"/>
        <end position="347"/>
    </location>
</feature>
<evidence type="ECO:0000256" key="5">
    <source>
        <dbReference type="ARBA" id="ARBA00023136"/>
    </source>
</evidence>
<dbReference type="InterPro" id="IPR004869">
    <property type="entry name" value="MMPL_dom"/>
</dbReference>
<evidence type="ECO:0000256" key="2">
    <source>
        <dbReference type="ARBA" id="ARBA00022475"/>
    </source>
</evidence>
<evidence type="ECO:0000256" key="6">
    <source>
        <dbReference type="SAM" id="Phobius"/>
    </source>
</evidence>
<reference evidence="8" key="1">
    <citation type="submission" date="2023-05" db="EMBL/GenBank/DDBJ databases">
        <title>Anaerotaeda fermentans gen. nov., sp. nov., a novel anaerobic planctomycete of the new family within the order Sedimentisphaerales isolated from Taman Peninsula, Russia.</title>
        <authorList>
            <person name="Khomyakova M.A."/>
            <person name="Merkel A.Y."/>
            <person name="Slobodkin A.I."/>
        </authorList>
    </citation>
    <scope>NUCLEOTIDE SEQUENCE</scope>
    <source>
        <strain evidence="8">M17dextr</strain>
    </source>
</reference>
<feature type="transmembrane region" description="Helical" evidence="6">
    <location>
        <begin position="359"/>
        <end position="384"/>
    </location>
</feature>
<evidence type="ECO:0000256" key="3">
    <source>
        <dbReference type="ARBA" id="ARBA00022692"/>
    </source>
</evidence>
<comment type="caution">
    <text evidence="8">The sequence shown here is derived from an EMBL/GenBank/DDBJ whole genome shotgun (WGS) entry which is preliminary data.</text>
</comment>
<dbReference type="InterPro" id="IPR000731">
    <property type="entry name" value="SSD"/>
</dbReference>
<dbReference type="Proteomes" id="UP001431776">
    <property type="component" value="Unassembled WGS sequence"/>
</dbReference>
<comment type="subcellular location">
    <subcellularLocation>
        <location evidence="1">Cell membrane</location>
        <topology evidence="1">Multi-pass membrane protein</topology>
    </subcellularLocation>
</comment>
<name>A0AAW6TZ66_9BACT</name>
<accession>A0AAW6TZ66</accession>
<evidence type="ECO:0000259" key="7">
    <source>
        <dbReference type="PROSITE" id="PS50156"/>
    </source>
</evidence>
<dbReference type="SUPFAM" id="SSF82866">
    <property type="entry name" value="Multidrug efflux transporter AcrB transmembrane domain"/>
    <property type="match status" value="2"/>
</dbReference>
<dbReference type="InterPro" id="IPR050545">
    <property type="entry name" value="Mycobact_MmpL"/>
</dbReference>
<keyword evidence="3 6" id="KW-0812">Transmembrane</keyword>
<dbReference type="PANTHER" id="PTHR33406">
    <property type="entry name" value="MEMBRANE PROTEIN MJ1562-RELATED"/>
    <property type="match status" value="1"/>
</dbReference>
<feature type="transmembrane region" description="Helical" evidence="6">
    <location>
        <begin position="256"/>
        <end position="278"/>
    </location>
</feature>
<dbReference type="GO" id="GO:0005886">
    <property type="term" value="C:plasma membrane"/>
    <property type="evidence" value="ECO:0007669"/>
    <property type="project" value="UniProtKB-SubCell"/>
</dbReference>
<sequence length="789" mass="87292">MARATWIMTRIEDFLGDWVVRHRWWIILLTVPAIGLAAWGIRHLHINNDTRVFFGEQNPQYQALKALEHTFSNEQNVLFIVAPKDGNVFTRQTWTAIAELTDAGWQVPYSSRVNSVANYQYTRGEGDDLIVEALVSDPETMSDDQFETARKVTLAQQTILNRLISPSGHVAGVFVSLAMPPEHRRATPEVAKAATEILEDVRRRYPQIDFYLTGSVMVDQAFGEASKRDFATLAPAMFFTMAIIIGLALRSFFGVLAALTVIALSMLTGLGLAGWMGIPLTAASASGPGLILTLAVADCVHILSTMLHLMREGVPRRKAIARAVQINLKAVFLTSITTVIGFLSLNFSESPPFRDLGNMVGLGVMAAFFCSVLLLPALMAVLPCSAGPDQKNHIRIHCDKLASVVIRRVNALFPLTLVLGLVASLGMVRIELNDNFLTYFDETFAFRRATDFLIENLGGWDIIEYPLSSGESGGVADPNYLTTLDEFAQWYRRQPKVIHVGTFSDTMKRLNRDMHGGDEAYHGIPDSRELAAQYLLLYELSLPFGHDLNNQIDVDRDTSRFTVMFESMSAQELHEIDDKASEWLRANAPPHMHISGTGLSLIWADITHRNIRSMLKGSFGALFLISIIMTAALRSFRLGLISLVPNLLPPAMAFGVWGLINGQVGLALSVVVAMTIGIVVDDTVHFLSKYDRARREHEMTPAQAVRYAFQTVGTAMWVTTVALVAGFSLLTLSRYRMSSEMGLMCAIVIALALLMDFLLLPSLLLKIDRRGDKLAAAKKSQQDRQDGCL</sequence>
<feature type="transmembrane region" description="Helical" evidence="6">
    <location>
        <begin position="614"/>
        <end position="633"/>
    </location>
</feature>
<keyword evidence="2" id="KW-1003">Cell membrane</keyword>